<protein>
    <recommendedName>
        <fullName evidence="2">Signal transduction histidine kinase internal region domain-containing protein</fullName>
    </recommendedName>
</protein>
<evidence type="ECO:0000256" key="1">
    <source>
        <dbReference type="SAM" id="Phobius"/>
    </source>
</evidence>
<dbReference type="PANTHER" id="PTHR34220">
    <property type="entry name" value="SENSOR HISTIDINE KINASE YPDA"/>
    <property type="match status" value="1"/>
</dbReference>
<dbReference type="GO" id="GO:0016020">
    <property type="term" value="C:membrane"/>
    <property type="evidence" value="ECO:0007669"/>
    <property type="project" value="InterPro"/>
</dbReference>
<feature type="transmembrane region" description="Helical" evidence="1">
    <location>
        <begin position="327"/>
        <end position="346"/>
    </location>
</feature>
<sequence>MAIDYTPFRMNAFPAAPRLSRSDLGLVAAYWLVVGPILLVQYEADTGWGWARALPVVGATVLFDTATMGVLVGGLLPLFLNRRHWLGLALLPLFLLLSGWAYVSLYGALLGHTGPLSGVWLVLGAVAHAKSYGLLAVLLTGKRYFEAQKKVLQLRQAQTESELRHLKAQIDPHFLFNNLNVLRGLIQHDPAEAHEYLTRFAALYRFLIRHKDDDFVTLAEELQFVDEYIYLLRHRFGAAYEFRQELPAAAELHRLLVVPGTVQLLVENAIKHNAGGDDDPLRITIGATAGALRVVHPRRPKRTAVDSLGTGLANLRERYRLLAGQEIAITATAATFAVAVPLVALAPGPPSLPCDEHPDSGR</sequence>
<evidence type="ECO:0000313" key="3">
    <source>
        <dbReference type="EMBL" id="AWM33553.1"/>
    </source>
</evidence>
<dbReference type="PANTHER" id="PTHR34220:SF7">
    <property type="entry name" value="SENSOR HISTIDINE KINASE YPDA"/>
    <property type="match status" value="1"/>
</dbReference>
<dbReference type="OrthoDB" id="927174at2"/>
<feature type="transmembrane region" description="Helical" evidence="1">
    <location>
        <begin position="118"/>
        <end position="140"/>
    </location>
</feature>
<dbReference type="GO" id="GO:0000155">
    <property type="term" value="F:phosphorelay sensor kinase activity"/>
    <property type="evidence" value="ECO:0007669"/>
    <property type="project" value="InterPro"/>
</dbReference>
<feature type="transmembrane region" description="Helical" evidence="1">
    <location>
        <begin position="24"/>
        <end position="42"/>
    </location>
</feature>
<dbReference type="Proteomes" id="UP000245999">
    <property type="component" value="Chromosome"/>
</dbReference>
<organism evidence="3 4">
    <name type="scientific">Hymenobacter nivis</name>
    <dbReference type="NCBI Taxonomy" id="1850093"/>
    <lineage>
        <taxon>Bacteria</taxon>
        <taxon>Pseudomonadati</taxon>
        <taxon>Bacteroidota</taxon>
        <taxon>Cytophagia</taxon>
        <taxon>Cytophagales</taxon>
        <taxon>Hymenobacteraceae</taxon>
        <taxon>Hymenobacter</taxon>
    </lineage>
</organism>
<proteinExistence type="predicted"/>
<reference evidence="4" key="1">
    <citation type="submission" date="2018-04" db="EMBL/GenBank/DDBJ databases">
        <title>Complete genome of Antarctic heterotrophic bacterium Hymenobacter nivis.</title>
        <authorList>
            <person name="Terashima M."/>
        </authorList>
    </citation>
    <scope>NUCLEOTIDE SEQUENCE [LARGE SCALE GENOMIC DNA]</scope>
    <source>
        <strain evidence="4">NBRC 111535</strain>
    </source>
</reference>
<evidence type="ECO:0000313" key="4">
    <source>
        <dbReference type="Proteomes" id="UP000245999"/>
    </source>
</evidence>
<dbReference type="EMBL" id="CP029145">
    <property type="protein sequence ID" value="AWM33553.1"/>
    <property type="molecule type" value="Genomic_DNA"/>
</dbReference>
<dbReference type="Pfam" id="PF06580">
    <property type="entry name" value="His_kinase"/>
    <property type="match status" value="1"/>
</dbReference>
<dbReference type="AlphaFoldDB" id="A0A2Z3GIH0"/>
<feature type="transmembrane region" description="Helical" evidence="1">
    <location>
        <begin position="85"/>
        <end position="106"/>
    </location>
</feature>
<accession>A0A2Z3GIH0</accession>
<name>A0A2Z3GIH0_9BACT</name>
<dbReference type="InterPro" id="IPR010559">
    <property type="entry name" value="Sig_transdc_His_kin_internal"/>
</dbReference>
<keyword evidence="1" id="KW-0812">Transmembrane</keyword>
<feature type="transmembrane region" description="Helical" evidence="1">
    <location>
        <begin position="54"/>
        <end position="78"/>
    </location>
</feature>
<keyword evidence="1" id="KW-1133">Transmembrane helix</keyword>
<keyword evidence="4" id="KW-1185">Reference proteome</keyword>
<dbReference type="KEGG" id="hnv:DDQ68_12620"/>
<dbReference type="InterPro" id="IPR050640">
    <property type="entry name" value="Bact_2-comp_sensor_kinase"/>
</dbReference>
<evidence type="ECO:0000259" key="2">
    <source>
        <dbReference type="Pfam" id="PF06580"/>
    </source>
</evidence>
<feature type="domain" description="Signal transduction histidine kinase internal region" evidence="2">
    <location>
        <begin position="162"/>
        <end position="238"/>
    </location>
</feature>
<keyword evidence="1" id="KW-0472">Membrane</keyword>
<gene>
    <name evidence="3" type="ORF">DDQ68_12620</name>
</gene>